<feature type="chain" id="PRO_5024335655" evidence="1">
    <location>
        <begin position="24"/>
        <end position="134"/>
    </location>
</feature>
<accession>A0A5N0T8W4</accession>
<proteinExistence type="predicted"/>
<gene>
    <name evidence="2" type="ORF">F3N42_09050</name>
</gene>
<evidence type="ECO:0000313" key="2">
    <source>
        <dbReference type="EMBL" id="KAA9131455.1"/>
    </source>
</evidence>
<dbReference type="AlphaFoldDB" id="A0A5N0T8W4"/>
<reference evidence="2 3" key="1">
    <citation type="submission" date="2019-09" db="EMBL/GenBank/DDBJ databases">
        <title>Wenzhouxiangella sp. Genome sequencing and assembly.</title>
        <authorList>
            <person name="Zhang R."/>
        </authorList>
    </citation>
    <scope>NUCLEOTIDE SEQUENCE [LARGE SCALE GENOMIC DNA]</scope>
    <source>
        <strain evidence="2 3">W260</strain>
    </source>
</reference>
<comment type="caution">
    <text evidence="2">The sequence shown here is derived from an EMBL/GenBank/DDBJ whole genome shotgun (WGS) entry which is preliminary data.</text>
</comment>
<protein>
    <submittedName>
        <fullName evidence="2">Uncharacterized protein</fullName>
    </submittedName>
</protein>
<evidence type="ECO:0000313" key="3">
    <source>
        <dbReference type="Proteomes" id="UP000325372"/>
    </source>
</evidence>
<dbReference type="Proteomes" id="UP000325372">
    <property type="component" value="Unassembled WGS sequence"/>
</dbReference>
<keyword evidence="3" id="KW-1185">Reference proteome</keyword>
<sequence length="134" mass="14833">MKFSVPNTLLVTLLALGASTAGAAETVFEFKGSASRNTPEFEVKAPWILDWRITTEGAYESAVDISLEEAGTSAHQGRVLSTKYPGNGVRMFDQDGRFYFRVDSSFSTWTLKVIQLTEEEAEAYTPRERPSAID</sequence>
<organism evidence="2 3">
    <name type="scientific">Marinihelvus fidelis</name>
    <dbReference type="NCBI Taxonomy" id="2613842"/>
    <lineage>
        <taxon>Bacteria</taxon>
        <taxon>Pseudomonadati</taxon>
        <taxon>Pseudomonadota</taxon>
        <taxon>Gammaproteobacteria</taxon>
        <taxon>Chromatiales</taxon>
        <taxon>Wenzhouxiangellaceae</taxon>
        <taxon>Marinihelvus</taxon>
    </lineage>
</organism>
<dbReference type="EMBL" id="VYXP01000005">
    <property type="protein sequence ID" value="KAA9131455.1"/>
    <property type="molecule type" value="Genomic_DNA"/>
</dbReference>
<dbReference type="RefSeq" id="WP_150864105.1">
    <property type="nucleotide sequence ID" value="NZ_VYXP01000005.1"/>
</dbReference>
<evidence type="ECO:0000256" key="1">
    <source>
        <dbReference type="SAM" id="SignalP"/>
    </source>
</evidence>
<feature type="signal peptide" evidence="1">
    <location>
        <begin position="1"/>
        <end position="23"/>
    </location>
</feature>
<name>A0A5N0T8W4_9GAMM</name>
<keyword evidence="1" id="KW-0732">Signal</keyword>